<dbReference type="RefSeq" id="WP_062040219.1">
    <property type="nucleotide sequence ID" value="NZ_DF968182.1"/>
</dbReference>
<keyword evidence="3" id="KW-1185">Reference proteome</keyword>
<dbReference type="AlphaFoldDB" id="A0A0S7BRS9"/>
<evidence type="ECO:0000313" key="2">
    <source>
        <dbReference type="EMBL" id="GAP43308.1"/>
    </source>
</evidence>
<name>A0A0S7BRS9_9BACT</name>
<protein>
    <submittedName>
        <fullName evidence="2">Uncharacterized protein</fullName>
    </submittedName>
</protein>
<sequence>MIKSISQSTGLSALRFFALFFFPVFISAQTPQGGPGIIDTLAMSTADSLETFRFMLEQEQGRNHLLSLENDSLRINLDKLSVQVDQLKQRERELVPLNEALNRKIVELGAELHAKNLFLEEQLRLQKEKEQLFAEKEQIYKDAVNSSLIDKVKLEGLISAKDSRLEGKEREIGLLQQSIDEKNRDIASRNSEIQKIIADKAAADRRIDTLRTTLTETEKNLVRTGEQLKYTELKLKDCENRYSTVTNKKKKTRVVQGFAIKGYRTPDFALAPKDANNPGVYVITNNNTSDVEFDYVTGASFMLKDLSKPNASLTYDVGFFLGFGGNNLFKNFYLGPNFKLFDVLHVNLGANIREYEALKEGFNVGDKLDAGIAIPTTKEWKVKPYFGITFDLELLTMIGKR</sequence>
<dbReference type="OrthoDB" id="9842088at2"/>
<dbReference type="EMBL" id="DF968182">
    <property type="protein sequence ID" value="GAP43308.1"/>
    <property type="molecule type" value="Genomic_DNA"/>
</dbReference>
<accession>A0A0S7BRS9</accession>
<organism evidence="2">
    <name type="scientific">Lentimicrobium saccharophilum</name>
    <dbReference type="NCBI Taxonomy" id="1678841"/>
    <lineage>
        <taxon>Bacteria</taxon>
        <taxon>Pseudomonadati</taxon>
        <taxon>Bacteroidota</taxon>
        <taxon>Bacteroidia</taxon>
        <taxon>Bacteroidales</taxon>
        <taxon>Lentimicrobiaceae</taxon>
        <taxon>Lentimicrobium</taxon>
    </lineage>
</organism>
<reference evidence="2" key="1">
    <citation type="journal article" date="2015" name="Genome Announc.">
        <title>Draft Genome Sequence of Bacteroidales Strain TBC1, a Novel Isolate from a Methanogenic Wastewater Treatment System.</title>
        <authorList>
            <person name="Tourlousse D.M."/>
            <person name="Matsuura N."/>
            <person name="Sun L."/>
            <person name="Toyonaga M."/>
            <person name="Kuroda K."/>
            <person name="Ohashi A."/>
            <person name="Cruz R."/>
            <person name="Yamaguchi T."/>
            <person name="Sekiguchi Y."/>
        </authorList>
    </citation>
    <scope>NUCLEOTIDE SEQUENCE [LARGE SCALE GENOMIC DNA]</scope>
    <source>
        <strain evidence="2">TBC1</strain>
    </source>
</reference>
<feature type="coiled-coil region" evidence="1">
    <location>
        <begin position="165"/>
        <end position="220"/>
    </location>
</feature>
<gene>
    <name evidence="2" type="ORF">TBC1_111460</name>
</gene>
<evidence type="ECO:0000256" key="1">
    <source>
        <dbReference type="SAM" id="Coils"/>
    </source>
</evidence>
<keyword evidence="1" id="KW-0175">Coiled coil</keyword>
<evidence type="ECO:0000313" key="3">
    <source>
        <dbReference type="Proteomes" id="UP000053091"/>
    </source>
</evidence>
<dbReference type="Proteomes" id="UP000053091">
    <property type="component" value="Unassembled WGS sequence"/>
</dbReference>
<dbReference type="STRING" id="1678841.TBC1_111460"/>
<proteinExistence type="predicted"/>